<dbReference type="InParanoid" id="A0A448YHH6"/>
<feature type="transmembrane region" description="Helical" evidence="1">
    <location>
        <begin position="138"/>
        <end position="160"/>
    </location>
</feature>
<dbReference type="STRING" id="13370.A0A448YHH6"/>
<keyword evidence="3" id="KW-1185">Reference proteome</keyword>
<dbReference type="AlphaFoldDB" id="A0A448YHH6"/>
<keyword evidence="1" id="KW-0472">Membrane</keyword>
<dbReference type="OrthoDB" id="3988360at2759"/>
<feature type="transmembrane region" description="Helical" evidence="1">
    <location>
        <begin position="64"/>
        <end position="88"/>
    </location>
</feature>
<gene>
    <name evidence="2" type="ORF">BRENAR_LOCUS1127</name>
</gene>
<sequence>MQFEQCYQDNYEMIRLVSDSMLMSSVFYLVQIFVWATCIYSVHSVVRRLRQSKPGGSYKQRLDWLLVSAIVYDVAVLLTMVFAGLMHFYAVPFENYSVTYWLNVMEMCLTCFAYLYMFCILSLFIMTRVSFSFRFQSLVLIMLIIGFLILATALNMIWLIDAHENMKWLIGVYSLMQVIYVNLVYELLANWKMYDRNAETRGIVGREIPGGVAGSTPSKETTYVAQ</sequence>
<keyword evidence="1" id="KW-0812">Transmembrane</keyword>
<reference evidence="2 3" key="1">
    <citation type="submission" date="2018-12" db="EMBL/GenBank/DDBJ databases">
        <authorList>
            <person name="Tiukova I."/>
            <person name="Dainat J."/>
        </authorList>
    </citation>
    <scope>NUCLEOTIDE SEQUENCE [LARGE SCALE GENOMIC DNA]</scope>
</reference>
<evidence type="ECO:0000313" key="3">
    <source>
        <dbReference type="Proteomes" id="UP000290900"/>
    </source>
</evidence>
<dbReference type="EMBL" id="CAACVR010000004">
    <property type="protein sequence ID" value="VEU20392.1"/>
    <property type="molecule type" value="Genomic_DNA"/>
</dbReference>
<accession>A0A448YHH6</accession>
<feature type="transmembrane region" description="Helical" evidence="1">
    <location>
        <begin position="100"/>
        <end position="126"/>
    </location>
</feature>
<feature type="transmembrane region" description="Helical" evidence="1">
    <location>
        <begin position="20"/>
        <end position="43"/>
    </location>
</feature>
<feature type="transmembrane region" description="Helical" evidence="1">
    <location>
        <begin position="166"/>
        <end position="188"/>
    </location>
</feature>
<evidence type="ECO:0000313" key="2">
    <source>
        <dbReference type="EMBL" id="VEU20392.1"/>
    </source>
</evidence>
<organism evidence="2 3">
    <name type="scientific">Brettanomyces naardenensis</name>
    <name type="common">Yeast</name>
    <dbReference type="NCBI Taxonomy" id="13370"/>
    <lineage>
        <taxon>Eukaryota</taxon>
        <taxon>Fungi</taxon>
        <taxon>Dikarya</taxon>
        <taxon>Ascomycota</taxon>
        <taxon>Saccharomycotina</taxon>
        <taxon>Pichiomycetes</taxon>
        <taxon>Pichiales</taxon>
        <taxon>Pichiaceae</taxon>
        <taxon>Brettanomyces</taxon>
    </lineage>
</organism>
<evidence type="ECO:0000256" key="1">
    <source>
        <dbReference type="SAM" id="Phobius"/>
    </source>
</evidence>
<name>A0A448YHH6_BRENA</name>
<proteinExistence type="predicted"/>
<protein>
    <submittedName>
        <fullName evidence="2">DEKNAAC101298</fullName>
    </submittedName>
</protein>
<dbReference type="Proteomes" id="UP000290900">
    <property type="component" value="Unassembled WGS sequence"/>
</dbReference>
<keyword evidence="1" id="KW-1133">Transmembrane helix</keyword>